<keyword evidence="3" id="KW-0731">Sigma factor</keyword>
<dbReference type="InterPro" id="IPR007627">
    <property type="entry name" value="RNA_pol_sigma70_r2"/>
</dbReference>
<evidence type="ECO:0000256" key="3">
    <source>
        <dbReference type="ARBA" id="ARBA00023082"/>
    </source>
</evidence>
<feature type="domain" description="RNA polymerase sigma factor 70 region 4 type 2" evidence="7">
    <location>
        <begin position="124"/>
        <end position="169"/>
    </location>
</feature>
<dbReference type="InterPro" id="IPR013249">
    <property type="entry name" value="RNA_pol_sigma70_r4_t2"/>
</dbReference>
<dbReference type="InterPro" id="IPR036388">
    <property type="entry name" value="WH-like_DNA-bd_sf"/>
</dbReference>
<keyword evidence="5" id="KW-0804">Transcription</keyword>
<evidence type="ECO:0000313" key="8">
    <source>
        <dbReference type="EMBL" id="STO07443.1"/>
    </source>
</evidence>
<dbReference type="EMBL" id="UGGP01000001">
    <property type="protein sequence ID" value="STO07443.1"/>
    <property type="molecule type" value="Genomic_DNA"/>
</dbReference>
<dbReference type="GO" id="GO:0003677">
    <property type="term" value="F:DNA binding"/>
    <property type="evidence" value="ECO:0007669"/>
    <property type="project" value="UniProtKB-KW"/>
</dbReference>
<dbReference type="OrthoDB" id="9808901at2"/>
<organism evidence="8 9">
    <name type="scientific">Exiguobacterium aurantiacum</name>
    <dbReference type="NCBI Taxonomy" id="33987"/>
    <lineage>
        <taxon>Bacteria</taxon>
        <taxon>Bacillati</taxon>
        <taxon>Bacillota</taxon>
        <taxon>Bacilli</taxon>
        <taxon>Bacillales</taxon>
        <taxon>Bacillales Family XII. Incertae Sedis</taxon>
        <taxon>Exiguobacterium</taxon>
    </lineage>
</organism>
<sequence length="181" mass="20750">MDDGAIIDLYFARSEQAISATAEKYGAYCHTISYNILHSREDADECVNDTYMKAWHAIPPTRPRRFSAYLAKLVRNVALHTYEKTRAKKRGGSQVPLVLEELEHCLSASLIEDSEVVDLLNGFLEQLPQETRQIFMARYFQFQSIKEIANARQLSDSKVKMVLMRTRNELRGHLIAEGVVR</sequence>
<evidence type="ECO:0000259" key="6">
    <source>
        <dbReference type="Pfam" id="PF04542"/>
    </source>
</evidence>
<name>A0A377FSX5_9BACL</name>
<accession>A0A377FSX5</accession>
<evidence type="ECO:0000259" key="7">
    <source>
        <dbReference type="Pfam" id="PF08281"/>
    </source>
</evidence>
<dbReference type="PANTHER" id="PTHR43133:SF8">
    <property type="entry name" value="RNA POLYMERASE SIGMA FACTOR HI_1459-RELATED"/>
    <property type="match status" value="1"/>
</dbReference>
<evidence type="ECO:0000256" key="4">
    <source>
        <dbReference type="ARBA" id="ARBA00023125"/>
    </source>
</evidence>
<dbReference type="RefSeq" id="WP_029334520.1">
    <property type="nucleotide sequence ID" value="NZ_UGGP01000001.1"/>
</dbReference>
<dbReference type="PANTHER" id="PTHR43133">
    <property type="entry name" value="RNA POLYMERASE ECF-TYPE SIGMA FACTO"/>
    <property type="match status" value="1"/>
</dbReference>
<dbReference type="InterPro" id="IPR013325">
    <property type="entry name" value="RNA_pol_sigma_r2"/>
</dbReference>
<dbReference type="Proteomes" id="UP000254060">
    <property type="component" value="Unassembled WGS sequence"/>
</dbReference>
<gene>
    <name evidence="8" type="ORF">NCTC13163_00790</name>
</gene>
<evidence type="ECO:0000256" key="1">
    <source>
        <dbReference type="ARBA" id="ARBA00010641"/>
    </source>
</evidence>
<protein>
    <submittedName>
        <fullName evidence="8">RNA polymerase sigma factor</fullName>
    </submittedName>
</protein>
<dbReference type="InterPro" id="IPR014284">
    <property type="entry name" value="RNA_pol_sigma-70_dom"/>
</dbReference>
<evidence type="ECO:0000256" key="2">
    <source>
        <dbReference type="ARBA" id="ARBA00023015"/>
    </source>
</evidence>
<comment type="similarity">
    <text evidence="1">Belongs to the sigma-70 factor family. ECF subfamily.</text>
</comment>
<dbReference type="NCBIfam" id="TIGR02937">
    <property type="entry name" value="sigma70-ECF"/>
    <property type="match status" value="1"/>
</dbReference>
<dbReference type="SUPFAM" id="SSF88659">
    <property type="entry name" value="Sigma3 and sigma4 domains of RNA polymerase sigma factors"/>
    <property type="match status" value="1"/>
</dbReference>
<keyword evidence="2" id="KW-0805">Transcription regulation</keyword>
<dbReference type="InterPro" id="IPR039425">
    <property type="entry name" value="RNA_pol_sigma-70-like"/>
</dbReference>
<dbReference type="Gene3D" id="1.10.1740.10">
    <property type="match status" value="1"/>
</dbReference>
<dbReference type="GO" id="GO:0016987">
    <property type="term" value="F:sigma factor activity"/>
    <property type="evidence" value="ECO:0007669"/>
    <property type="project" value="UniProtKB-KW"/>
</dbReference>
<dbReference type="GO" id="GO:0006352">
    <property type="term" value="P:DNA-templated transcription initiation"/>
    <property type="evidence" value="ECO:0007669"/>
    <property type="project" value="InterPro"/>
</dbReference>
<dbReference type="Gene3D" id="1.10.10.10">
    <property type="entry name" value="Winged helix-like DNA-binding domain superfamily/Winged helix DNA-binding domain"/>
    <property type="match status" value="1"/>
</dbReference>
<feature type="domain" description="RNA polymerase sigma-70 region 2" evidence="6">
    <location>
        <begin position="24"/>
        <end position="86"/>
    </location>
</feature>
<dbReference type="Pfam" id="PF08281">
    <property type="entry name" value="Sigma70_r4_2"/>
    <property type="match status" value="1"/>
</dbReference>
<evidence type="ECO:0000313" key="9">
    <source>
        <dbReference type="Proteomes" id="UP000254060"/>
    </source>
</evidence>
<keyword evidence="4" id="KW-0238">DNA-binding</keyword>
<dbReference type="SUPFAM" id="SSF88946">
    <property type="entry name" value="Sigma2 domain of RNA polymerase sigma factors"/>
    <property type="match status" value="1"/>
</dbReference>
<dbReference type="InterPro" id="IPR013324">
    <property type="entry name" value="RNA_pol_sigma_r3/r4-like"/>
</dbReference>
<dbReference type="AlphaFoldDB" id="A0A377FSX5"/>
<reference evidence="8 9" key="1">
    <citation type="submission" date="2018-06" db="EMBL/GenBank/DDBJ databases">
        <authorList>
            <consortium name="Pathogen Informatics"/>
            <person name="Doyle S."/>
        </authorList>
    </citation>
    <scope>NUCLEOTIDE SEQUENCE [LARGE SCALE GENOMIC DNA]</scope>
    <source>
        <strain evidence="8 9">NCTC13163</strain>
    </source>
</reference>
<dbReference type="STRING" id="1397694.GCA_000702585_01304"/>
<dbReference type="Pfam" id="PF04542">
    <property type="entry name" value="Sigma70_r2"/>
    <property type="match status" value="1"/>
</dbReference>
<proteinExistence type="inferred from homology"/>
<evidence type="ECO:0000256" key="5">
    <source>
        <dbReference type="ARBA" id="ARBA00023163"/>
    </source>
</evidence>